<dbReference type="SUPFAM" id="SSF53474">
    <property type="entry name" value="alpha/beta-Hydrolases"/>
    <property type="match status" value="1"/>
</dbReference>
<keyword evidence="3" id="KW-1185">Reference proteome</keyword>
<feature type="signal peptide" evidence="1">
    <location>
        <begin position="1"/>
        <end position="23"/>
    </location>
</feature>
<evidence type="ECO:0000313" key="4">
    <source>
        <dbReference type="WBParaSite" id="Pan_g6249.t1"/>
    </source>
</evidence>
<dbReference type="InterPro" id="IPR029058">
    <property type="entry name" value="AB_hydrolase_fold"/>
</dbReference>
<reference evidence="4" key="2">
    <citation type="submission" date="2020-10" db="UniProtKB">
        <authorList>
            <consortium name="WormBaseParasite"/>
        </authorList>
    </citation>
    <scope>IDENTIFICATION</scope>
</reference>
<dbReference type="AlphaFoldDB" id="A0A7E4W2K3"/>
<dbReference type="InterPro" id="IPR002921">
    <property type="entry name" value="Fungal_lipase-type"/>
</dbReference>
<evidence type="ECO:0000313" key="3">
    <source>
        <dbReference type="Proteomes" id="UP000492821"/>
    </source>
</evidence>
<keyword evidence="1" id="KW-0732">Signal</keyword>
<dbReference type="Pfam" id="PF01764">
    <property type="entry name" value="Lipase_3"/>
    <property type="match status" value="1"/>
</dbReference>
<dbReference type="PANTHER" id="PTHR45908">
    <property type="entry name" value="PROTEIN CBG11750-RELATED"/>
    <property type="match status" value="1"/>
</dbReference>
<dbReference type="Proteomes" id="UP000492821">
    <property type="component" value="Unassembled WGS sequence"/>
</dbReference>
<dbReference type="PANTHER" id="PTHR45908:SF8">
    <property type="entry name" value="FUNGAL LIPASE-LIKE DOMAIN-CONTAINING PROTEIN"/>
    <property type="match status" value="1"/>
</dbReference>
<feature type="domain" description="Fungal lipase-type" evidence="2">
    <location>
        <begin position="94"/>
        <end position="228"/>
    </location>
</feature>
<protein>
    <submittedName>
        <fullName evidence="4">Lipase_3 domain-containing protein</fullName>
    </submittedName>
</protein>
<evidence type="ECO:0000259" key="2">
    <source>
        <dbReference type="Pfam" id="PF01764"/>
    </source>
</evidence>
<reference evidence="3" key="1">
    <citation type="journal article" date="2013" name="Genetics">
        <title>The draft genome and transcriptome of Panagrellus redivivus are shaped by the harsh demands of a free-living lifestyle.</title>
        <authorList>
            <person name="Srinivasan J."/>
            <person name="Dillman A.R."/>
            <person name="Macchietto M.G."/>
            <person name="Heikkinen L."/>
            <person name="Lakso M."/>
            <person name="Fracchia K.M."/>
            <person name="Antoshechkin I."/>
            <person name="Mortazavi A."/>
            <person name="Wong G."/>
            <person name="Sternberg P.W."/>
        </authorList>
    </citation>
    <scope>NUCLEOTIDE SEQUENCE [LARGE SCALE GENOMIC DNA]</scope>
    <source>
        <strain evidence="3">MT8872</strain>
    </source>
</reference>
<organism evidence="3 4">
    <name type="scientific">Panagrellus redivivus</name>
    <name type="common">Microworm</name>
    <dbReference type="NCBI Taxonomy" id="6233"/>
    <lineage>
        <taxon>Eukaryota</taxon>
        <taxon>Metazoa</taxon>
        <taxon>Ecdysozoa</taxon>
        <taxon>Nematoda</taxon>
        <taxon>Chromadorea</taxon>
        <taxon>Rhabditida</taxon>
        <taxon>Tylenchina</taxon>
        <taxon>Panagrolaimomorpha</taxon>
        <taxon>Panagrolaimoidea</taxon>
        <taxon>Panagrolaimidae</taxon>
        <taxon>Panagrellus</taxon>
    </lineage>
</organism>
<dbReference type="GO" id="GO:0006629">
    <property type="term" value="P:lipid metabolic process"/>
    <property type="evidence" value="ECO:0007669"/>
    <property type="project" value="InterPro"/>
</dbReference>
<accession>A0A7E4W2K3</accession>
<sequence length="302" mass="34000">MLLSTRMAIFFVIFQFPVINVLARAPANYTDAFARRLAWPLASMSKTNSTLCLDLCFESYEFAGQIIANCDLQPRGPDTCAGSSMVIHDEEAIVLSFRGAINDHQINEANASFGINVPFPGGGNVTKYFYNAFISVWKAGIKDDFLDFRQKYPNYEVWTVGHSLGGIMSTIAAAFISQLDYANSSQIKLVNFAGPRGGDKFWADRISELVPWAYRVVHRWDTVPHVPDDPKLQYVHGGIEIWYNNSMALGDDYKECDAQESPDCSNSVPKEEWTWGDHDDYFEGGDPCAKWCERAKHMIVFN</sequence>
<dbReference type="Gene3D" id="3.40.50.1820">
    <property type="entry name" value="alpha/beta hydrolase"/>
    <property type="match status" value="1"/>
</dbReference>
<evidence type="ECO:0000256" key="1">
    <source>
        <dbReference type="SAM" id="SignalP"/>
    </source>
</evidence>
<feature type="chain" id="PRO_5029006174" evidence="1">
    <location>
        <begin position="24"/>
        <end position="302"/>
    </location>
</feature>
<proteinExistence type="predicted"/>
<name>A0A7E4W2K3_PANRE</name>
<dbReference type="WBParaSite" id="Pan_g6249.t1">
    <property type="protein sequence ID" value="Pan_g6249.t1"/>
    <property type="gene ID" value="Pan_g6249"/>
</dbReference>
<dbReference type="CDD" id="cd00519">
    <property type="entry name" value="Lipase_3"/>
    <property type="match status" value="1"/>
</dbReference>